<keyword evidence="12" id="KW-1185">Reference proteome</keyword>
<proteinExistence type="inferred from homology"/>
<comment type="cofactor">
    <cofactor evidence="1">
        <name>Mg(2+)</name>
        <dbReference type="ChEBI" id="CHEBI:18420"/>
    </cofactor>
</comment>
<comment type="catalytic activity">
    <reaction evidence="8">
        <text>(2R)-3-phosphoglycerate + UDP-alpha-D-glucose = (2R)-2-O-(alpha-D-glucopyranosyl)-3-phospho-glycerate + UDP + H(+)</text>
        <dbReference type="Rhea" id="RHEA:31319"/>
        <dbReference type="ChEBI" id="CHEBI:15378"/>
        <dbReference type="ChEBI" id="CHEBI:58223"/>
        <dbReference type="ChEBI" id="CHEBI:58272"/>
        <dbReference type="ChEBI" id="CHEBI:58885"/>
        <dbReference type="ChEBI" id="CHEBI:62600"/>
        <dbReference type="EC" id="2.4.1.266"/>
    </reaction>
    <physiologicalReaction direction="left-to-right" evidence="8">
        <dbReference type="Rhea" id="RHEA:31320"/>
    </physiologicalReaction>
</comment>
<keyword evidence="3" id="KW-0328">Glycosyltransferase</keyword>
<evidence type="ECO:0000259" key="10">
    <source>
        <dbReference type="Pfam" id="PF00535"/>
    </source>
</evidence>
<dbReference type="InterPro" id="IPR001173">
    <property type="entry name" value="Glyco_trans_2-like"/>
</dbReference>
<evidence type="ECO:0000256" key="4">
    <source>
        <dbReference type="ARBA" id="ARBA00022679"/>
    </source>
</evidence>
<dbReference type="InParanoid" id="S0EV84"/>
<dbReference type="Gene3D" id="3.90.550.10">
    <property type="entry name" value="Spore Coat Polysaccharide Biosynthesis Protein SpsA, Chain A"/>
    <property type="match status" value="1"/>
</dbReference>
<gene>
    <name evidence="11" type="ORF">CCALI_01502</name>
</gene>
<evidence type="ECO:0000256" key="2">
    <source>
        <dbReference type="ARBA" id="ARBA00006739"/>
    </source>
</evidence>
<dbReference type="eggNOG" id="COG1215">
    <property type="taxonomic scope" value="Bacteria"/>
</dbReference>
<sequence>MLSVLIPAYNEATRIGQTVLAVKRTLPEAQCLVIDDGSQDATAQRAEEAGADLVLRCPHRGKGAALQAGLRLATGDILLLLDADLEETAAAATALVEPVCRGEADMSIAIFPKTLNGGGFGLVVRLARWGIRKLTGHTFQAPLSGQRALKRELLEQIGGFETGWGAEVGLTVRALRLGARLVEMELPLHHRVTGRRPADVLHRAMQFYAVARILLRLWLTPHHRPEAATRKQGAP</sequence>
<dbReference type="KEGG" id="ccz:CCALI_01502"/>
<evidence type="ECO:0000256" key="8">
    <source>
        <dbReference type="ARBA" id="ARBA00048689"/>
    </source>
</evidence>
<evidence type="ECO:0000313" key="12">
    <source>
        <dbReference type="Proteomes" id="UP000014227"/>
    </source>
</evidence>
<dbReference type="AlphaFoldDB" id="S0EV84"/>
<evidence type="ECO:0000256" key="5">
    <source>
        <dbReference type="ARBA" id="ARBA00022842"/>
    </source>
</evidence>
<evidence type="ECO:0000256" key="3">
    <source>
        <dbReference type="ARBA" id="ARBA00022676"/>
    </source>
</evidence>
<dbReference type="EMBL" id="HF951689">
    <property type="protein sequence ID" value="CCW35318.1"/>
    <property type="molecule type" value="Genomic_DNA"/>
</dbReference>
<dbReference type="PANTHER" id="PTHR48090:SF10">
    <property type="entry name" value="GLUCOSYL-3-PHOSPHOGLYCERATE SYNTHASE"/>
    <property type="match status" value="1"/>
</dbReference>
<dbReference type="PATRIC" id="fig|1303518.3.peg.1541"/>
<name>S0EV84_CHTCT</name>
<dbReference type="GO" id="GO:0016757">
    <property type="term" value="F:glycosyltransferase activity"/>
    <property type="evidence" value="ECO:0007669"/>
    <property type="project" value="UniProtKB-KW"/>
</dbReference>
<dbReference type="OrthoDB" id="396512at2"/>
<dbReference type="STRING" id="454171.CP488_02595"/>
<evidence type="ECO:0000313" key="11">
    <source>
        <dbReference type="EMBL" id="CCW35318.1"/>
    </source>
</evidence>
<dbReference type="Pfam" id="PF00535">
    <property type="entry name" value="Glycos_transf_2"/>
    <property type="match status" value="1"/>
</dbReference>
<evidence type="ECO:0000256" key="6">
    <source>
        <dbReference type="ARBA" id="ARBA00039022"/>
    </source>
</evidence>
<comment type="catalytic activity">
    <reaction evidence="9">
        <text>an NDP-alpha-D-glucose + (2R)-3-phosphoglycerate = (2R)-2-O-(alpha-D-glucopyranosyl)-3-phospho-glycerate + a ribonucleoside 5'-diphosphate + H(+)</text>
        <dbReference type="Rhea" id="RHEA:47244"/>
        <dbReference type="ChEBI" id="CHEBI:15378"/>
        <dbReference type="ChEBI" id="CHEBI:57930"/>
        <dbReference type="ChEBI" id="CHEBI:58272"/>
        <dbReference type="ChEBI" id="CHEBI:62600"/>
        <dbReference type="ChEBI" id="CHEBI:76533"/>
        <dbReference type="EC" id="2.4.1.266"/>
    </reaction>
    <physiologicalReaction direction="left-to-right" evidence="9">
        <dbReference type="Rhea" id="RHEA:47245"/>
    </physiologicalReaction>
</comment>
<evidence type="ECO:0000256" key="7">
    <source>
        <dbReference type="ARBA" id="ARBA00040894"/>
    </source>
</evidence>
<dbReference type="InterPro" id="IPR050256">
    <property type="entry name" value="Glycosyltransferase_2"/>
</dbReference>
<dbReference type="SUPFAM" id="SSF53448">
    <property type="entry name" value="Nucleotide-diphospho-sugar transferases"/>
    <property type="match status" value="1"/>
</dbReference>
<organism evidence="11 12">
    <name type="scientific">Chthonomonas calidirosea (strain DSM 23976 / ICMP 18418 / T49)</name>
    <dbReference type="NCBI Taxonomy" id="1303518"/>
    <lineage>
        <taxon>Bacteria</taxon>
        <taxon>Bacillati</taxon>
        <taxon>Armatimonadota</taxon>
        <taxon>Chthonomonadia</taxon>
        <taxon>Chthonomonadales</taxon>
        <taxon>Chthonomonadaceae</taxon>
        <taxon>Chthonomonas</taxon>
    </lineage>
</organism>
<dbReference type="InterPro" id="IPR029044">
    <property type="entry name" value="Nucleotide-diphossugar_trans"/>
</dbReference>
<dbReference type="EC" id="2.4.1.266" evidence="6"/>
<dbReference type="PANTHER" id="PTHR48090">
    <property type="entry name" value="UNDECAPRENYL-PHOSPHATE 4-DEOXY-4-FORMAMIDO-L-ARABINOSE TRANSFERASE-RELATED"/>
    <property type="match status" value="1"/>
</dbReference>
<dbReference type="Proteomes" id="UP000014227">
    <property type="component" value="Chromosome I"/>
</dbReference>
<dbReference type="HOGENOM" id="CLU_033536_6_0_0"/>
<comment type="similarity">
    <text evidence="2">Belongs to the glycosyltransferase 2 family.</text>
</comment>
<reference evidence="12" key="1">
    <citation type="submission" date="2013-03" db="EMBL/GenBank/DDBJ databases">
        <title>Genome sequence of Chthonomonas calidirosea, the first sequenced genome from the Armatimonadetes phylum (formally candidate division OP10).</title>
        <authorList>
            <person name="Lee K.C.Y."/>
            <person name="Morgan X.C."/>
            <person name="Dunfield P.F."/>
            <person name="Tamas I."/>
            <person name="Houghton K.M."/>
            <person name="Vyssotski M."/>
            <person name="Ryan J.L.J."/>
            <person name="Lagutin K."/>
            <person name="McDonald I.R."/>
            <person name="Stott M.B."/>
        </authorList>
    </citation>
    <scope>NUCLEOTIDE SEQUENCE [LARGE SCALE GENOMIC DNA]</scope>
    <source>
        <strain evidence="12">DSM 23976 / ICMP 18418 / T49</strain>
    </source>
</reference>
<evidence type="ECO:0000256" key="1">
    <source>
        <dbReference type="ARBA" id="ARBA00001946"/>
    </source>
</evidence>
<feature type="domain" description="Glycosyltransferase 2-like" evidence="10">
    <location>
        <begin position="3"/>
        <end position="122"/>
    </location>
</feature>
<accession>S0EV84</accession>
<evidence type="ECO:0000256" key="9">
    <source>
        <dbReference type="ARBA" id="ARBA00048997"/>
    </source>
</evidence>
<dbReference type="RefSeq" id="WP_016482854.1">
    <property type="nucleotide sequence ID" value="NC_021487.1"/>
</dbReference>
<keyword evidence="5" id="KW-0460">Magnesium</keyword>
<protein>
    <recommendedName>
        <fullName evidence="7">Glucosyl-3-phosphoglycerate synthase</fullName>
        <ecNumber evidence="6">2.4.1.266</ecNumber>
    </recommendedName>
</protein>
<keyword evidence="4 11" id="KW-0808">Transferase</keyword>